<evidence type="ECO:0008006" key="4">
    <source>
        <dbReference type="Google" id="ProtNLM"/>
    </source>
</evidence>
<dbReference type="STRING" id="679936.Sulac_0816"/>
<keyword evidence="3" id="KW-1185">Reference proteome</keyword>
<proteinExistence type="predicted"/>
<protein>
    <recommendedName>
        <fullName evidence="4">DUF2269 domain-containing protein</fullName>
    </recommendedName>
</protein>
<gene>
    <name evidence="2" type="ordered locus">Sulac_0816</name>
</gene>
<sequence>MRNELIYHILLVGHVTMAIAGFIVSGGLAIAAWRQRGKAAFSPQFWRWQTLVQIITVLLGAFGLGLFLIGSRPKVIWHLLYGALALLTVLMQRAVGTDGAILAGMSAGGQEAAQALAPRRLAWVVFGLNIFLWAMYGRGLSTGFFGV</sequence>
<evidence type="ECO:0000256" key="1">
    <source>
        <dbReference type="SAM" id="Phobius"/>
    </source>
</evidence>
<evidence type="ECO:0000313" key="2">
    <source>
        <dbReference type="EMBL" id="AEW04319.1"/>
    </source>
</evidence>
<dbReference type="Proteomes" id="UP000005439">
    <property type="component" value="Chromosome"/>
</dbReference>
<dbReference type="PATRIC" id="fig|679936.5.peg.868"/>
<feature type="transmembrane region" description="Helical" evidence="1">
    <location>
        <begin position="75"/>
        <end position="95"/>
    </location>
</feature>
<keyword evidence="1" id="KW-1133">Transmembrane helix</keyword>
<organism evidence="2 3">
    <name type="scientific">Sulfobacillus acidophilus (strain ATCC 700253 / DSM 10332 / NAL)</name>
    <dbReference type="NCBI Taxonomy" id="679936"/>
    <lineage>
        <taxon>Bacteria</taxon>
        <taxon>Bacillati</taxon>
        <taxon>Bacillota</taxon>
        <taxon>Clostridia</taxon>
        <taxon>Eubacteriales</taxon>
        <taxon>Clostridiales Family XVII. Incertae Sedis</taxon>
        <taxon>Sulfobacillus</taxon>
    </lineage>
</organism>
<reference evidence="2 3" key="2">
    <citation type="journal article" date="2012" name="Stand. Genomic Sci.">
        <title>Complete genome sequence of the moderately thermophilic mineral-sulfide-oxidizing firmicute Sulfobacillus acidophilus type strain (NAL(T)).</title>
        <authorList>
            <person name="Anderson I."/>
            <person name="Chertkov O."/>
            <person name="Chen A."/>
            <person name="Saunders E."/>
            <person name="Lapidus A."/>
            <person name="Nolan M."/>
            <person name="Lucas S."/>
            <person name="Hammon N."/>
            <person name="Deshpande S."/>
            <person name="Cheng J.F."/>
            <person name="Han C."/>
            <person name="Tapia R."/>
            <person name="Goodwin L.A."/>
            <person name="Pitluck S."/>
            <person name="Liolios K."/>
            <person name="Pagani I."/>
            <person name="Ivanova N."/>
            <person name="Mikhailova N."/>
            <person name="Pati A."/>
            <person name="Palaniappan K."/>
            <person name="Land M."/>
            <person name="Pan C."/>
            <person name="Rohde M."/>
            <person name="Pukall R."/>
            <person name="Goker M."/>
            <person name="Detter J.C."/>
            <person name="Woyke T."/>
            <person name="Bristow J."/>
            <person name="Eisen J.A."/>
            <person name="Markowitz V."/>
            <person name="Hugenholtz P."/>
            <person name="Kyrpides N.C."/>
            <person name="Klenk H.P."/>
            <person name="Mavromatis K."/>
        </authorList>
    </citation>
    <scope>NUCLEOTIDE SEQUENCE [LARGE SCALE GENOMIC DNA]</scope>
    <source>
        <strain evidence="3">ATCC 700253 / DSM 10332 / NAL</strain>
    </source>
</reference>
<keyword evidence="1" id="KW-0812">Transmembrane</keyword>
<dbReference type="KEGG" id="sap:Sulac_0816"/>
<accession>G8U186</accession>
<feature type="transmembrane region" description="Helical" evidence="1">
    <location>
        <begin position="116"/>
        <end position="136"/>
    </location>
</feature>
<dbReference type="HOGENOM" id="CLU_1767079_0_0_9"/>
<feature type="transmembrane region" description="Helical" evidence="1">
    <location>
        <begin position="45"/>
        <end position="69"/>
    </location>
</feature>
<dbReference type="AlphaFoldDB" id="G8U186"/>
<evidence type="ECO:0000313" key="3">
    <source>
        <dbReference type="Proteomes" id="UP000005439"/>
    </source>
</evidence>
<dbReference type="EMBL" id="CP003179">
    <property type="protein sequence ID" value="AEW04319.1"/>
    <property type="molecule type" value="Genomic_DNA"/>
</dbReference>
<reference evidence="3" key="1">
    <citation type="submission" date="2011-12" db="EMBL/GenBank/DDBJ databases">
        <title>The complete genome of chromosome of Sulfobacillus acidophilus DSM 10332.</title>
        <authorList>
            <person name="Lucas S."/>
            <person name="Han J."/>
            <person name="Lapidus A."/>
            <person name="Bruce D."/>
            <person name="Goodwin L."/>
            <person name="Pitluck S."/>
            <person name="Peters L."/>
            <person name="Kyrpides N."/>
            <person name="Mavromatis K."/>
            <person name="Ivanova N."/>
            <person name="Mikhailova N."/>
            <person name="Chertkov O."/>
            <person name="Saunders E."/>
            <person name="Detter J.C."/>
            <person name="Tapia R."/>
            <person name="Han C."/>
            <person name="Land M."/>
            <person name="Hauser L."/>
            <person name="Markowitz V."/>
            <person name="Cheng J.-F."/>
            <person name="Hugenholtz P."/>
            <person name="Woyke T."/>
            <person name="Wu D."/>
            <person name="Pukall R."/>
            <person name="Gehrich-Schroeter G."/>
            <person name="Schneider S."/>
            <person name="Klenk H.-P."/>
            <person name="Eisen J.A."/>
        </authorList>
    </citation>
    <scope>NUCLEOTIDE SEQUENCE [LARGE SCALE GENOMIC DNA]</scope>
    <source>
        <strain evidence="3">ATCC 700253 / DSM 10332 / NAL</strain>
    </source>
</reference>
<feature type="transmembrane region" description="Helical" evidence="1">
    <location>
        <begin position="6"/>
        <end position="33"/>
    </location>
</feature>
<keyword evidence="1" id="KW-0472">Membrane</keyword>
<name>G8U186_SULAD</name>